<comment type="similarity">
    <text evidence="1">Belongs to the HyuE racemase family.</text>
</comment>
<proteinExistence type="inferred from homology"/>
<reference evidence="2 3" key="1">
    <citation type="submission" date="2024-01" db="EMBL/GenBank/DDBJ databases">
        <title>A draft genome for a cacao thread blight-causing isolate of Paramarasmius palmivorus.</title>
        <authorList>
            <person name="Baruah I.K."/>
            <person name="Bukari Y."/>
            <person name="Amoako-Attah I."/>
            <person name="Meinhardt L.W."/>
            <person name="Bailey B.A."/>
            <person name="Cohen S.P."/>
        </authorList>
    </citation>
    <scope>NUCLEOTIDE SEQUENCE [LARGE SCALE GENOMIC DNA]</scope>
    <source>
        <strain evidence="2 3">GH-12</strain>
    </source>
</reference>
<sequence>MSTIHILIINPNTTQSMTESLKSSISVPSDVTVDYFTAPQSEGGIASINSPSDAHLSATHCLPHLLPLLDEDKYDGFLVACYSEHPLVGILATEIQAKKRKKRAHVIGIFEASVLTALGLLSSYPPSLKAKWGIVSTGKIWEEALSTGVTNFLGTQTSPTTFAGVETTGLFRG</sequence>
<dbReference type="PANTHER" id="PTHR28047">
    <property type="entry name" value="PROTEIN DCG1"/>
    <property type="match status" value="1"/>
</dbReference>
<dbReference type="EMBL" id="JAYKXP010000020">
    <property type="protein sequence ID" value="KAK7047482.1"/>
    <property type="molecule type" value="Genomic_DNA"/>
</dbReference>
<dbReference type="InterPro" id="IPR053714">
    <property type="entry name" value="Iso_Racemase_Enz_sf"/>
</dbReference>
<dbReference type="AlphaFoldDB" id="A0AAW0DB18"/>
<evidence type="ECO:0000256" key="1">
    <source>
        <dbReference type="ARBA" id="ARBA00038414"/>
    </source>
</evidence>
<evidence type="ECO:0000313" key="3">
    <source>
        <dbReference type="Proteomes" id="UP001383192"/>
    </source>
</evidence>
<dbReference type="Gene3D" id="3.40.50.12500">
    <property type="match status" value="1"/>
</dbReference>
<dbReference type="PANTHER" id="PTHR28047:SF5">
    <property type="entry name" value="PROTEIN DCG1"/>
    <property type="match status" value="1"/>
</dbReference>
<accession>A0AAW0DB18</accession>
<evidence type="ECO:0000313" key="2">
    <source>
        <dbReference type="EMBL" id="KAK7047482.1"/>
    </source>
</evidence>
<comment type="caution">
    <text evidence="2">The sequence shown here is derived from an EMBL/GenBank/DDBJ whole genome shotgun (WGS) entry which is preliminary data.</text>
</comment>
<dbReference type="GO" id="GO:0047661">
    <property type="term" value="F:amino-acid racemase activity"/>
    <property type="evidence" value="ECO:0007669"/>
    <property type="project" value="InterPro"/>
</dbReference>
<organism evidence="2 3">
    <name type="scientific">Paramarasmius palmivorus</name>
    <dbReference type="NCBI Taxonomy" id="297713"/>
    <lineage>
        <taxon>Eukaryota</taxon>
        <taxon>Fungi</taxon>
        <taxon>Dikarya</taxon>
        <taxon>Basidiomycota</taxon>
        <taxon>Agaricomycotina</taxon>
        <taxon>Agaricomycetes</taxon>
        <taxon>Agaricomycetidae</taxon>
        <taxon>Agaricales</taxon>
        <taxon>Marasmiineae</taxon>
        <taxon>Marasmiaceae</taxon>
        <taxon>Paramarasmius</taxon>
    </lineage>
</organism>
<name>A0AAW0DB18_9AGAR</name>
<dbReference type="Pfam" id="PF01177">
    <property type="entry name" value="Asp_Glu_race"/>
    <property type="match status" value="1"/>
</dbReference>
<gene>
    <name evidence="2" type="ORF">VNI00_006713</name>
</gene>
<dbReference type="Proteomes" id="UP001383192">
    <property type="component" value="Unassembled WGS sequence"/>
</dbReference>
<protein>
    <recommendedName>
        <fullName evidence="4">Asp/Glu/hydantoin racemase</fullName>
    </recommendedName>
</protein>
<evidence type="ECO:0008006" key="4">
    <source>
        <dbReference type="Google" id="ProtNLM"/>
    </source>
</evidence>
<keyword evidence="3" id="KW-1185">Reference proteome</keyword>
<dbReference type="InterPro" id="IPR015942">
    <property type="entry name" value="Asp/Glu/hydantoin_racemase"/>
</dbReference>
<dbReference type="InterPro" id="IPR052186">
    <property type="entry name" value="Hydantoin_racemase-like"/>
</dbReference>